<evidence type="ECO:0000313" key="3">
    <source>
        <dbReference type="RefSeq" id="XP_010440885.1"/>
    </source>
</evidence>
<keyword evidence="1" id="KW-1133">Transmembrane helix</keyword>
<organism evidence="2 3">
    <name type="scientific">Camelina sativa</name>
    <name type="common">False flax</name>
    <name type="synonym">Myagrum sativum</name>
    <dbReference type="NCBI Taxonomy" id="90675"/>
    <lineage>
        <taxon>Eukaryota</taxon>
        <taxon>Viridiplantae</taxon>
        <taxon>Streptophyta</taxon>
        <taxon>Embryophyta</taxon>
        <taxon>Tracheophyta</taxon>
        <taxon>Spermatophyta</taxon>
        <taxon>Magnoliopsida</taxon>
        <taxon>eudicotyledons</taxon>
        <taxon>Gunneridae</taxon>
        <taxon>Pentapetalae</taxon>
        <taxon>rosids</taxon>
        <taxon>malvids</taxon>
        <taxon>Brassicales</taxon>
        <taxon>Brassicaceae</taxon>
        <taxon>Camelineae</taxon>
        <taxon>Camelina</taxon>
    </lineage>
</organism>
<dbReference type="SUPFAM" id="SSF54928">
    <property type="entry name" value="RNA-binding domain, RBD"/>
    <property type="match status" value="1"/>
</dbReference>
<protein>
    <submittedName>
        <fullName evidence="3 4">Uncharacterized protein LOC104724125</fullName>
    </submittedName>
</protein>
<dbReference type="Proteomes" id="UP000694864">
    <property type="component" value="Chromosome 2"/>
</dbReference>
<keyword evidence="1" id="KW-0472">Membrane</keyword>
<keyword evidence="1" id="KW-0812">Transmembrane</keyword>
<reference evidence="2" key="1">
    <citation type="journal article" date="1997" name="Nucleic Acids Res.">
        <title>tRNAscan-SE: a program for improved detection of transfer RNA genes in genomic sequence.</title>
        <authorList>
            <person name="Lowe T.M."/>
            <person name="Eddy S.R."/>
        </authorList>
    </citation>
    <scope>NUCLEOTIDE SEQUENCE [LARGE SCALE GENOMIC DNA]</scope>
    <source>
        <strain evidence="2">r\DH55</strain>
    </source>
</reference>
<dbReference type="GeneID" id="104724125"/>
<reference evidence="2" key="2">
    <citation type="journal article" date="2014" name="Nat. Commun.">
        <title>The emerging biofuel crop Camelina sativa retains a highly undifferentiated hexaploid genome structure.</title>
        <authorList>
            <person name="Kagale S."/>
            <person name="Koh C."/>
            <person name="Nixon J."/>
            <person name="Bollina V."/>
            <person name="Clarke W.E."/>
            <person name="Tuteja R."/>
            <person name="Spillane C."/>
            <person name="Robinson S.J."/>
            <person name="Links M.G."/>
            <person name="Clarke C."/>
            <person name="Higgins E.E."/>
            <person name="Huebert T."/>
            <person name="Sharpe A.G."/>
            <person name="Parkin I.A."/>
        </authorList>
    </citation>
    <scope>NUCLEOTIDE SEQUENCE [LARGE SCALE GENOMIC DNA]</scope>
    <source>
        <strain evidence="2">r\DH55</strain>
    </source>
</reference>
<name>A0ABM0UGP3_CAMSA</name>
<keyword evidence="2" id="KW-1185">Reference proteome</keyword>
<gene>
    <name evidence="3 4" type="primary">LOC104724125</name>
</gene>
<evidence type="ECO:0000256" key="1">
    <source>
        <dbReference type="SAM" id="Phobius"/>
    </source>
</evidence>
<accession>A0ABM0UGP3</accession>
<sequence>MNLQIHEPIVTWFLGLVLMFSRMGVLACYDLLSLLPEADVKIGLSKHFSSSGEVTRVDVRRNTRHECSALVCIVGQGCVEKAHELSGGRNADGWNIVVERVFPLKRKATHTGKGNPLMEAKMEKMVKGRRR</sequence>
<evidence type="ECO:0000313" key="2">
    <source>
        <dbReference type="Proteomes" id="UP000694864"/>
    </source>
</evidence>
<proteinExistence type="predicted"/>
<feature type="transmembrane region" description="Helical" evidence="1">
    <location>
        <begin position="12"/>
        <end position="32"/>
    </location>
</feature>
<reference evidence="3 4" key="3">
    <citation type="submission" date="2025-05" db="UniProtKB">
        <authorList>
            <consortium name="RefSeq"/>
        </authorList>
    </citation>
    <scope>IDENTIFICATION</scope>
    <source>
        <tissue evidence="3 4">Leaf</tissue>
    </source>
</reference>
<dbReference type="RefSeq" id="XP_010440885.1">
    <property type="nucleotide sequence ID" value="XM_010442583.2"/>
</dbReference>
<evidence type="ECO:0000313" key="4">
    <source>
        <dbReference type="RefSeq" id="XP_010440888.1"/>
    </source>
</evidence>
<dbReference type="RefSeq" id="XP_010440888.1">
    <property type="nucleotide sequence ID" value="XM_010442586.2"/>
</dbReference>
<dbReference type="InterPro" id="IPR035979">
    <property type="entry name" value="RBD_domain_sf"/>
</dbReference>